<dbReference type="RefSeq" id="WP_157426277.1">
    <property type="nucleotide sequence ID" value="NZ_BAAANK010000005.1"/>
</dbReference>
<keyword evidence="3" id="KW-1185">Reference proteome</keyword>
<comment type="caution">
    <text evidence="2">The sequence shown here is derived from an EMBL/GenBank/DDBJ whole genome shotgun (WGS) entry which is preliminary data.</text>
</comment>
<keyword evidence="1" id="KW-0812">Transmembrane</keyword>
<dbReference type="Proteomes" id="UP001501746">
    <property type="component" value="Unassembled WGS sequence"/>
</dbReference>
<protein>
    <recommendedName>
        <fullName evidence="4">Major facilitator superfamily (MFS) profile domain-containing protein</fullName>
    </recommendedName>
</protein>
<feature type="transmembrane region" description="Helical" evidence="1">
    <location>
        <begin position="7"/>
        <end position="25"/>
    </location>
</feature>
<evidence type="ECO:0000313" key="2">
    <source>
        <dbReference type="EMBL" id="GAA1835074.1"/>
    </source>
</evidence>
<feature type="transmembrane region" description="Helical" evidence="1">
    <location>
        <begin position="115"/>
        <end position="134"/>
    </location>
</feature>
<evidence type="ECO:0008006" key="4">
    <source>
        <dbReference type="Google" id="ProtNLM"/>
    </source>
</evidence>
<keyword evidence="1" id="KW-1133">Transmembrane helix</keyword>
<gene>
    <name evidence="2" type="ORF">GCM10009750_19330</name>
</gene>
<proteinExistence type="predicted"/>
<feature type="transmembrane region" description="Helical" evidence="1">
    <location>
        <begin position="37"/>
        <end position="61"/>
    </location>
</feature>
<name>A0ABP4YZG7_9MICO</name>
<keyword evidence="1" id="KW-0472">Membrane</keyword>
<dbReference type="EMBL" id="BAAANK010000005">
    <property type="protein sequence ID" value="GAA1835074.1"/>
    <property type="molecule type" value="Genomic_DNA"/>
</dbReference>
<organism evidence="2 3">
    <name type="scientific">Agromyces salentinus</name>
    <dbReference type="NCBI Taxonomy" id="269421"/>
    <lineage>
        <taxon>Bacteria</taxon>
        <taxon>Bacillati</taxon>
        <taxon>Actinomycetota</taxon>
        <taxon>Actinomycetes</taxon>
        <taxon>Micrococcales</taxon>
        <taxon>Microbacteriaceae</taxon>
        <taxon>Agromyces</taxon>
    </lineage>
</organism>
<evidence type="ECO:0000313" key="3">
    <source>
        <dbReference type="Proteomes" id="UP001501746"/>
    </source>
</evidence>
<feature type="transmembrane region" description="Helical" evidence="1">
    <location>
        <begin position="73"/>
        <end position="95"/>
    </location>
</feature>
<accession>A0ABP4YZG7</accession>
<reference evidence="3" key="1">
    <citation type="journal article" date="2019" name="Int. J. Syst. Evol. Microbiol.">
        <title>The Global Catalogue of Microorganisms (GCM) 10K type strain sequencing project: providing services to taxonomists for standard genome sequencing and annotation.</title>
        <authorList>
            <consortium name="The Broad Institute Genomics Platform"/>
            <consortium name="The Broad Institute Genome Sequencing Center for Infectious Disease"/>
            <person name="Wu L."/>
            <person name="Ma J."/>
        </authorList>
    </citation>
    <scope>NUCLEOTIDE SEQUENCE [LARGE SCALE GENOMIC DNA]</scope>
    <source>
        <strain evidence="3">JCM 14323</strain>
    </source>
</reference>
<evidence type="ECO:0000256" key="1">
    <source>
        <dbReference type="SAM" id="Phobius"/>
    </source>
</evidence>
<sequence length="148" mass="14693">MRLARGILIALGVGLTAIGGIVLLVDVPPERYLGIATWVGAAIVLHDGVVAPVVVAVGLGAARADRRLGRGPVAVVQGAMLVGAILTAIALPALIASLRGNANPTILVGSYASSLAVAWALVAITVAVAAVAGVRRASPSSARAARRN</sequence>